<proteinExistence type="predicted"/>
<accession>A0A3S4X6Z4</accession>
<keyword evidence="5" id="KW-1185">Reference proteome</keyword>
<reference evidence="2 5" key="2">
    <citation type="submission" date="2020-11" db="EMBL/GenBank/DDBJ databases">
        <title>Enhanced detection system for hospital associated transmission using whole genome sequencing surveillance.</title>
        <authorList>
            <person name="Harrison L.H."/>
            <person name="Van Tyne D."/>
            <person name="Marsh J.W."/>
            <person name="Griffith M.P."/>
            <person name="Snyder D.J."/>
            <person name="Cooper V.S."/>
            <person name="Mustapha M."/>
        </authorList>
    </citation>
    <scope>NUCLEOTIDE SEQUENCE [LARGE SCALE GENOMIC DNA]</scope>
    <source>
        <strain evidence="2 5">SER00230</strain>
    </source>
</reference>
<sequence>MQNVAGFNKKRWAIVLVLAITAYVAWKTIGFSLFFSFEESIIRREKINNNHMLYITEGSAGATTAFVYQYYVVPAGITDKEFLKGVNDEYPSFLSTSDRDAKVEIEGSSIRLSVRGSVYKFHNGASYATTIYLNAAPY</sequence>
<evidence type="ECO:0000313" key="3">
    <source>
        <dbReference type="EMBL" id="VEI66946.1"/>
    </source>
</evidence>
<name>A0A3S4X6Z4_SERRU</name>
<keyword evidence="1" id="KW-0472">Membrane</keyword>
<organism evidence="3 4">
    <name type="scientific">Serratia rubidaea</name>
    <name type="common">Serratia marinorubra</name>
    <dbReference type="NCBI Taxonomy" id="61652"/>
    <lineage>
        <taxon>Bacteria</taxon>
        <taxon>Pseudomonadati</taxon>
        <taxon>Pseudomonadota</taxon>
        <taxon>Gammaproteobacteria</taxon>
        <taxon>Enterobacterales</taxon>
        <taxon>Yersiniaceae</taxon>
        <taxon>Serratia</taxon>
    </lineage>
</organism>
<evidence type="ECO:0000313" key="5">
    <source>
        <dbReference type="Proteomes" id="UP000624159"/>
    </source>
</evidence>
<dbReference type="AlphaFoldDB" id="A0A3S4X6Z4"/>
<protein>
    <submittedName>
        <fullName evidence="3">Uncharacterized protein</fullName>
    </submittedName>
</protein>
<dbReference type="Proteomes" id="UP000281904">
    <property type="component" value="Chromosome"/>
</dbReference>
<dbReference type="Proteomes" id="UP000624159">
    <property type="component" value="Unassembled WGS sequence"/>
</dbReference>
<reference evidence="3 4" key="1">
    <citation type="submission" date="2018-12" db="EMBL/GenBank/DDBJ databases">
        <authorList>
            <consortium name="Pathogen Informatics"/>
        </authorList>
    </citation>
    <scope>NUCLEOTIDE SEQUENCE [LARGE SCALE GENOMIC DNA]</scope>
    <source>
        <strain evidence="3 4">NCTC10036</strain>
    </source>
</reference>
<feature type="transmembrane region" description="Helical" evidence="1">
    <location>
        <begin position="12"/>
        <end position="37"/>
    </location>
</feature>
<dbReference type="RefSeq" id="WP_126531696.1">
    <property type="nucleotide sequence ID" value="NZ_JADULK010000015.1"/>
</dbReference>
<evidence type="ECO:0000256" key="1">
    <source>
        <dbReference type="SAM" id="Phobius"/>
    </source>
</evidence>
<dbReference type="EMBL" id="JADULK010000015">
    <property type="protein sequence ID" value="MBH1932176.1"/>
    <property type="molecule type" value="Genomic_DNA"/>
</dbReference>
<dbReference type="EMBL" id="LR134493">
    <property type="protein sequence ID" value="VEI66946.1"/>
    <property type="molecule type" value="Genomic_DNA"/>
</dbReference>
<keyword evidence="1" id="KW-1133">Transmembrane helix</keyword>
<gene>
    <name evidence="2" type="ORF">I5U13_21200</name>
    <name evidence="3" type="ORF">NCTC10036_02830</name>
</gene>
<evidence type="ECO:0000313" key="2">
    <source>
        <dbReference type="EMBL" id="MBH1932176.1"/>
    </source>
</evidence>
<evidence type="ECO:0000313" key="4">
    <source>
        <dbReference type="Proteomes" id="UP000281904"/>
    </source>
</evidence>
<keyword evidence="1" id="KW-0812">Transmembrane</keyword>